<evidence type="ECO:0000256" key="10">
    <source>
        <dbReference type="ARBA" id="ARBA00022989"/>
    </source>
</evidence>
<feature type="domain" description="PAS" evidence="15">
    <location>
        <begin position="181"/>
        <end position="240"/>
    </location>
</feature>
<organism evidence="17 18">
    <name type="scientific">Oceanidesulfovibrio indonesiensis</name>
    <dbReference type="NCBI Taxonomy" id="54767"/>
    <lineage>
        <taxon>Bacteria</taxon>
        <taxon>Pseudomonadati</taxon>
        <taxon>Thermodesulfobacteriota</taxon>
        <taxon>Desulfovibrionia</taxon>
        <taxon>Desulfovibrionales</taxon>
        <taxon>Desulfovibrionaceae</taxon>
        <taxon>Oceanidesulfovibrio</taxon>
    </lineage>
</organism>
<evidence type="ECO:0000256" key="12">
    <source>
        <dbReference type="PROSITE-ProRule" id="PRU00169"/>
    </source>
</evidence>
<dbReference type="PRINTS" id="PR00344">
    <property type="entry name" value="BCTRLSENSOR"/>
</dbReference>
<evidence type="ECO:0000256" key="4">
    <source>
        <dbReference type="ARBA" id="ARBA00022553"/>
    </source>
</evidence>
<dbReference type="SUPFAM" id="SSF55785">
    <property type="entry name" value="PYP-like sensor domain (PAS domain)"/>
    <property type="match status" value="3"/>
</dbReference>
<dbReference type="InterPro" id="IPR013656">
    <property type="entry name" value="PAS_4"/>
</dbReference>
<evidence type="ECO:0000256" key="9">
    <source>
        <dbReference type="ARBA" id="ARBA00022840"/>
    </source>
</evidence>
<dbReference type="CDD" id="cd16922">
    <property type="entry name" value="HATPase_EvgS-ArcB-TorS-like"/>
    <property type="match status" value="1"/>
</dbReference>
<dbReference type="PROSITE" id="PS50113">
    <property type="entry name" value="PAC"/>
    <property type="match status" value="1"/>
</dbReference>
<dbReference type="Pfam" id="PF13426">
    <property type="entry name" value="PAS_9"/>
    <property type="match status" value="1"/>
</dbReference>
<dbReference type="NCBIfam" id="TIGR00229">
    <property type="entry name" value="sensory_box"/>
    <property type="match status" value="2"/>
</dbReference>
<evidence type="ECO:0000259" key="13">
    <source>
        <dbReference type="PROSITE" id="PS50109"/>
    </source>
</evidence>
<dbReference type="PROSITE" id="PS50112">
    <property type="entry name" value="PAS"/>
    <property type="match status" value="3"/>
</dbReference>
<keyword evidence="18" id="KW-1185">Reference proteome</keyword>
<dbReference type="PANTHER" id="PTHR43047">
    <property type="entry name" value="TWO-COMPONENT HISTIDINE PROTEIN KINASE"/>
    <property type="match status" value="1"/>
</dbReference>
<dbReference type="Pfam" id="PF00512">
    <property type="entry name" value="HisKA"/>
    <property type="match status" value="1"/>
</dbReference>
<dbReference type="InterPro" id="IPR011006">
    <property type="entry name" value="CheY-like_superfamily"/>
</dbReference>
<dbReference type="InterPro" id="IPR001610">
    <property type="entry name" value="PAC"/>
</dbReference>
<dbReference type="SUPFAM" id="SSF52172">
    <property type="entry name" value="CheY-like"/>
    <property type="match status" value="1"/>
</dbReference>
<evidence type="ECO:0000259" key="14">
    <source>
        <dbReference type="PROSITE" id="PS50110"/>
    </source>
</evidence>
<dbReference type="SMART" id="SM00086">
    <property type="entry name" value="PAC"/>
    <property type="match status" value="1"/>
</dbReference>
<proteinExistence type="predicted"/>
<dbReference type="InterPro" id="IPR035965">
    <property type="entry name" value="PAS-like_dom_sf"/>
</dbReference>
<dbReference type="RefSeq" id="WP_144301884.1">
    <property type="nucleotide sequence ID" value="NZ_QMIE01000002.1"/>
</dbReference>
<dbReference type="Gene3D" id="3.40.50.2300">
    <property type="match status" value="1"/>
</dbReference>
<dbReference type="InterPro" id="IPR003594">
    <property type="entry name" value="HATPase_dom"/>
</dbReference>
<dbReference type="PANTHER" id="PTHR43047:SF78">
    <property type="entry name" value="SENSORY_REGULATORY PROTEIN RPFC"/>
    <property type="match status" value="1"/>
</dbReference>
<keyword evidence="5" id="KW-0808">Transferase</keyword>
<dbReference type="SMART" id="SM00448">
    <property type="entry name" value="REC"/>
    <property type="match status" value="1"/>
</dbReference>
<keyword evidence="10" id="KW-1133">Transmembrane helix</keyword>
<dbReference type="SMART" id="SM00387">
    <property type="entry name" value="HATPase_c"/>
    <property type="match status" value="1"/>
</dbReference>
<dbReference type="GO" id="GO:0005524">
    <property type="term" value="F:ATP binding"/>
    <property type="evidence" value="ECO:0007669"/>
    <property type="project" value="UniProtKB-KW"/>
</dbReference>
<dbReference type="CDD" id="cd00130">
    <property type="entry name" value="PAS"/>
    <property type="match status" value="3"/>
</dbReference>
<dbReference type="SMART" id="SM00388">
    <property type="entry name" value="HisKA"/>
    <property type="match status" value="1"/>
</dbReference>
<dbReference type="InterPro" id="IPR004358">
    <property type="entry name" value="Sig_transdc_His_kin-like_C"/>
</dbReference>
<dbReference type="EMBL" id="QMIE01000002">
    <property type="protein sequence ID" value="TVM19524.1"/>
    <property type="molecule type" value="Genomic_DNA"/>
</dbReference>
<dbReference type="GO" id="GO:0016020">
    <property type="term" value="C:membrane"/>
    <property type="evidence" value="ECO:0007669"/>
    <property type="project" value="UniProtKB-SubCell"/>
</dbReference>
<dbReference type="SUPFAM" id="SSF55874">
    <property type="entry name" value="ATPase domain of HSP90 chaperone/DNA topoisomerase II/histidine kinase"/>
    <property type="match status" value="1"/>
</dbReference>
<evidence type="ECO:0000256" key="11">
    <source>
        <dbReference type="ARBA" id="ARBA00023136"/>
    </source>
</evidence>
<dbReference type="InterPro" id="IPR000700">
    <property type="entry name" value="PAS-assoc_C"/>
</dbReference>
<dbReference type="PROSITE" id="PS50110">
    <property type="entry name" value="RESPONSE_REGULATORY"/>
    <property type="match status" value="1"/>
</dbReference>
<dbReference type="FunFam" id="3.30.565.10:FF:000010">
    <property type="entry name" value="Sensor histidine kinase RcsC"/>
    <property type="match status" value="1"/>
</dbReference>
<feature type="domain" description="Histidine kinase" evidence="13">
    <location>
        <begin position="430"/>
        <end position="660"/>
    </location>
</feature>
<sequence length="804" mass="89231">MVHKDRLHSGDHPRETDLRLEEKLRQEKAARERAERLLAAHIAGCQRLIETLDNAVIRFDSDAHILSLNKAARAMLGGEPSSFNGRPLDVPGHSAHDEPVWKRAIREVFRTGEPSRDEQEIALAQDASSTLRVRLIPELDADGNMSSVIAVGCGANESNGYEREYRQLFASMREGFALHEIILDEFGAPSDYRFLEVNPAFGRMTGLPADDILQRTVLEVFPDIDRDWIERYGRVALTGESTTFEKYFPALDKHFQIEAYCPKQGRFAVVFMDISARKRAELSLQESQARFRNLFENAPLPYQSLDANGCFLDVNRKWLAMLGYEKHEVVGRWFGDFLAPGYSAHFDKNFPVFLNTSTIDGVEFRMHTKDGGLIDVVFNGRVQRDANGRFQCTHCIFTDVTELKRNEQELIAARDAAEQANAAKSEFLANMSHEIRTPLNGVLGMLQLLHCCDLGQEERRYVDTALGSGRNLLAILNDILSLSESETGSAQLQEDWFDPASILESVRETYVHKASAKGISLRHESVNLSGMVLGDVSRLRLVAFNLVGNAVKFTESGSVRFGLHPLPHTYTGRTVDNIRCTSRLFDFWVRDTGVGIEPAMQSRCFEAFTQVDGSYTRKHGGTGLGLRIVKRISELMGGTITIDSAPGQGTEIHCTMRFDVADSSALGIGAKGLNAGLGERGRRILLVEDDPTNRVVLKKLLQSLGHEVDAVANGLQALQAAQDTRFEVVLMDVQMPVMDGVQATRGLREMVPSSTATLPGVPIIAITAHALHGDREQFLEAGMNGYLAKPVDLHEVAELIDKLA</sequence>
<dbReference type="InterPro" id="IPR036097">
    <property type="entry name" value="HisK_dim/P_sf"/>
</dbReference>
<dbReference type="CDD" id="cd17546">
    <property type="entry name" value="REC_hyHK_CKI1_RcsC-like"/>
    <property type="match status" value="1"/>
</dbReference>
<comment type="subcellular location">
    <subcellularLocation>
        <location evidence="2">Membrane</location>
    </subcellularLocation>
</comment>
<feature type="domain" description="PAS" evidence="15">
    <location>
        <begin position="287"/>
        <end position="357"/>
    </location>
</feature>
<keyword evidence="11" id="KW-0472">Membrane</keyword>
<feature type="modified residue" description="4-aspartylphosphate" evidence="12">
    <location>
        <position position="732"/>
    </location>
</feature>
<gene>
    <name evidence="17" type="ORF">DPQ33_03970</name>
</gene>
<dbReference type="FunFam" id="1.10.287.130:FF:000004">
    <property type="entry name" value="Ethylene receptor 1"/>
    <property type="match status" value="1"/>
</dbReference>
<keyword evidence="7" id="KW-0547">Nucleotide-binding</keyword>
<dbReference type="InterPro" id="IPR005467">
    <property type="entry name" value="His_kinase_dom"/>
</dbReference>
<evidence type="ECO:0000259" key="16">
    <source>
        <dbReference type="PROSITE" id="PS50113"/>
    </source>
</evidence>
<protein>
    <recommendedName>
        <fullName evidence="3">histidine kinase</fullName>
        <ecNumber evidence="3">2.7.13.3</ecNumber>
    </recommendedName>
</protein>
<dbReference type="PROSITE" id="PS50109">
    <property type="entry name" value="HIS_KIN"/>
    <property type="match status" value="1"/>
</dbReference>
<dbReference type="InterPro" id="IPR003661">
    <property type="entry name" value="HisK_dim/P_dom"/>
</dbReference>
<dbReference type="GO" id="GO:0000155">
    <property type="term" value="F:phosphorelay sensor kinase activity"/>
    <property type="evidence" value="ECO:0007669"/>
    <property type="project" value="InterPro"/>
</dbReference>
<dbReference type="Pfam" id="PF00072">
    <property type="entry name" value="Response_reg"/>
    <property type="match status" value="1"/>
</dbReference>
<dbReference type="InterPro" id="IPR000014">
    <property type="entry name" value="PAS"/>
</dbReference>
<evidence type="ECO:0000313" key="18">
    <source>
        <dbReference type="Proteomes" id="UP000448292"/>
    </source>
</evidence>
<keyword evidence="6" id="KW-0812">Transmembrane</keyword>
<name>A0A7M3MIN0_9BACT</name>
<dbReference type="Pfam" id="PF02518">
    <property type="entry name" value="HATPase_c"/>
    <property type="match status" value="1"/>
</dbReference>
<evidence type="ECO:0000256" key="3">
    <source>
        <dbReference type="ARBA" id="ARBA00012438"/>
    </source>
</evidence>
<comment type="catalytic activity">
    <reaction evidence="1">
        <text>ATP + protein L-histidine = ADP + protein N-phospho-L-histidine.</text>
        <dbReference type="EC" id="2.7.13.3"/>
    </reaction>
</comment>
<dbReference type="Pfam" id="PF08448">
    <property type="entry name" value="PAS_4"/>
    <property type="match status" value="2"/>
</dbReference>
<evidence type="ECO:0000256" key="8">
    <source>
        <dbReference type="ARBA" id="ARBA00022777"/>
    </source>
</evidence>
<accession>A0A7M3MIN0</accession>
<keyword evidence="9" id="KW-0067">ATP-binding</keyword>
<comment type="caution">
    <text evidence="17">The sequence shown here is derived from an EMBL/GenBank/DDBJ whole genome shotgun (WGS) entry which is preliminary data.</text>
</comment>
<dbReference type="InterPro" id="IPR036890">
    <property type="entry name" value="HATPase_C_sf"/>
</dbReference>
<dbReference type="EC" id="2.7.13.3" evidence="3"/>
<evidence type="ECO:0000256" key="1">
    <source>
        <dbReference type="ARBA" id="ARBA00000085"/>
    </source>
</evidence>
<dbReference type="Gene3D" id="1.10.287.130">
    <property type="match status" value="1"/>
</dbReference>
<reference evidence="17 18" key="1">
    <citation type="submission" date="2018-06" db="EMBL/GenBank/DDBJ databases">
        <title>Complete genome of Desulfovibrio indonesiensis P37SLT.</title>
        <authorList>
            <person name="Crispim J.S."/>
            <person name="Vidigal P.M.P."/>
            <person name="Silva L.C.F."/>
            <person name="Laguardia C.N."/>
            <person name="Araujo L.C."/>
            <person name="Dias R.S."/>
            <person name="Sousa M.P."/>
            <person name="Paula S.O."/>
            <person name="Silva C."/>
        </authorList>
    </citation>
    <scope>NUCLEOTIDE SEQUENCE [LARGE SCALE GENOMIC DNA]</scope>
    <source>
        <strain evidence="17 18">P37SLT</strain>
    </source>
</reference>
<dbReference type="InterPro" id="IPR001789">
    <property type="entry name" value="Sig_transdc_resp-reg_receiver"/>
</dbReference>
<evidence type="ECO:0000256" key="6">
    <source>
        <dbReference type="ARBA" id="ARBA00022692"/>
    </source>
</evidence>
<dbReference type="AlphaFoldDB" id="A0A7M3MIN0"/>
<feature type="domain" description="Response regulatory" evidence="14">
    <location>
        <begin position="683"/>
        <end position="804"/>
    </location>
</feature>
<dbReference type="SMART" id="SM00091">
    <property type="entry name" value="PAS"/>
    <property type="match status" value="3"/>
</dbReference>
<dbReference type="OrthoDB" id="5468518at2"/>
<dbReference type="Gene3D" id="3.30.565.10">
    <property type="entry name" value="Histidine kinase-like ATPase, C-terminal domain"/>
    <property type="match status" value="1"/>
</dbReference>
<keyword evidence="4 12" id="KW-0597">Phosphoprotein</keyword>
<keyword evidence="8" id="KW-0418">Kinase</keyword>
<evidence type="ECO:0000259" key="15">
    <source>
        <dbReference type="PROSITE" id="PS50112"/>
    </source>
</evidence>
<dbReference type="SUPFAM" id="SSF47384">
    <property type="entry name" value="Homodimeric domain of signal transducing histidine kinase"/>
    <property type="match status" value="1"/>
</dbReference>
<evidence type="ECO:0000256" key="7">
    <source>
        <dbReference type="ARBA" id="ARBA00022741"/>
    </source>
</evidence>
<feature type="domain" description="PAS" evidence="15">
    <location>
        <begin position="47"/>
        <end position="86"/>
    </location>
</feature>
<evidence type="ECO:0000256" key="2">
    <source>
        <dbReference type="ARBA" id="ARBA00004370"/>
    </source>
</evidence>
<dbReference type="Gene3D" id="3.30.450.20">
    <property type="entry name" value="PAS domain"/>
    <property type="match status" value="3"/>
</dbReference>
<evidence type="ECO:0000256" key="5">
    <source>
        <dbReference type="ARBA" id="ARBA00022679"/>
    </source>
</evidence>
<evidence type="ECO:0000313" key="17">
    <source>
        <dbReference type="EMBL" id="TVM19524.1"/>
    </source>
</evidence>
<dbReference type="Proteomes" id="UP000448292">
    <property type="component" value="Unassembled WGS sequence"/>
</dbReference>
<dbReference type="CDD" id="cd00082">
    <property type="entry name" value="HisKA"/>
    <property type="match status" value="1"/>
</dbReference>
<feature type="domain" description="PAC" evidence="16">
    <location>
        <begin position="360"/>
        <end position="412"/>
    </location>
</feature>